<evidence type="ECO:0000313" key="1">
    <source>
        <dbReference type="EMBL" id="CAH0107813.1"/>
    </source>
</evidence>
<dbReference type="Proteomes" id="UP000789390">
    <property type="component" value="Unassembled WGS sequence"/>
</dbReference>
<reference evidence="1" key="1">
    <citation type="submission" date="2021-11" db="EMBL/GenBank/DDBJ databases">
        <authorList>
            <person name="Schell T."/>
        </authorList>
    </citation>
    <scope>NUCLEOTIDE SEQUENCE</scope>
    <source>
        <strain evidence="1">M5</strain>
    </source>
</reference>
<proteinExistence type="predicted"/>
<evidence type="ECO:0000313" key="2">
    <source>
        <dbReference type="Proteomes" id="UP000789390"/>
    </source>
</evidence>
<name>A0A8J2RWH5_9CRUS</name>
<protein>
    <submittedName>
        <fullName evidence="1">Uncharacterized protein</fullName>
    </submittedName>
</protein>
<comment type="caution">
    <text evidence="1">The sequence shown here is derived from an EMBL/GenBank/DDBJ whole genome shotgun (WGS) entry which is preliminary data.</text>
</comment>
<gene>
    <name evidence="1" type="ORF">DGAL_LOCUS11147</name>
</gene>
<keyword evidence="2" id="KW-1185">Reference proteome</keyword>
<sequence>MHPNDLLITYGTWMKFCEAPLSNLILKTLTEFSLCFQNVQSSVAMAQLSVDDFTLTGLKRLRSGMGEKELMVLGQSNLSVREDALL</sequence>
<dbReference type="AlphaFoldDB" id="A0A8J2RWH5"/>
<accession>A0A8J2RWH5</accession>
<dbReference type="EMBL" id="CAKKLH010000279">
    <property type="protein sequence ID" value="CAH0107813.1"/>
    <property type="molecule type" value="Genomic_DNA"/>
</dbReference>
<organism evidence="1 2">
    <name type="scientific">Daphnia galeata</name>
    <dbReference type="NCBI Taxonomy" id="27404"/>
    <lineage>
        <taxon>Eukaryota</taxon>
        <taxon>Metazoa</taxon>
        <taxon>Ecdysozoa</taxon>
        <taxon>Arthropoda</taxon>
        <taxon>Crustacea</taxon>
        <taxon>Branchiopoda</taxon>
        <taxon>Diplostraca</taxon>
        <taxon>Cladocera</taxon>
        <taxon>Anomopoda</taxon>
        <taxon>Daphniidae</taxon>
        <taxon>Daphnia</taxon>
    </lineage>
</organism>